<feature type="compositionally biased region" description="Acidic residues" evidence="1">
    <location>
        <begin position="48"/>
        <end position="62"/>
    </location>
</feature>
<evidence type="ECO:0000256" key="1">
    <source>
        <dbReference type="SAM" id="MobiDB-lite"/>
    </source>
</evidence>
<keyword evidence="3" id="KW-1185">Reference proteome</keyword>
<comment type="caution">
    <text evidence="2">The sequence shown here is derived from an EMBL/GenBank/DDBJ whole genome shotgun (WGS) entry which is preliminary data.</text>
</comment>
<sequence length="80" mass="8412">MMRHRREDTGFEPAAEAPPTDVVEQHQPTDPLDLAETGTSPAAPLEADPADAAEQDEIVAFDDELRTEGSATGSGPEGPV</sequence>
<dbReference type="RefSeq" id="WP_182545539.1">
    <property type="nucleotide sequence ID" value="NZ_JACGWZ010000005.1"/>
</dbReference>
<proteinExistence type="predicted"/>
<reference evidence="2 3" key="1">
    <citation type="submission" date="2020-07" db="EMBL/GenBank/DDBJ databases">
        <title>Sequencing the genomes of 1000 actinobacteria strains.</title>
        <authorList>
            <person name="Klenk H.-P."/>
        </authorList>
    </citation>
    <scope>NUCLEOTIDE SEQUENCE [LARGE SCALE GENOMIC DNA]</scope>
    <source>
        <strain evidence="2 3">DSM 45975</strain>
    </source>
</reference>
<organism evidence="2 3">
    <name type="scientific">Halosaccharopolyspora lacisalsi</name>
    <dbReference type="NCBI Taxonomy" id="1000566"/>
    <lineage>
        <taxon>Bacteria</taxon>
        <taxon>Bacillati</taxon>
        <taxon>Actinomycetota</taxon>
        <taxon>Actinomycetes</taxon>
        <taxon>Pseudonocardiales</taxon>
        <taxon>Pseudonocardiaceae</taxon>
        <taxon>Halosaccharopolyspora</taxon>
    </lineage>
</organism>
<evidence type="ECO:0000313" key="2">
    <source>
        <dbReference type="EMBL" id="MBA8826302.1"/>
    </source>
</evidence>
<dbReference type="EMBL" id="JACGWZ010000005">
    <property type="protein sequence ID" value="MBA8826302.1"/>
    <property type="molecule type" value="Genomic_DNA"/>
</dbReference>
<dbReference type="AlphaFoldDB" id="A0A839DWG8"/>
<gene>
    <name evidence="2" type="ORF">FHX42_003678</name>
</gene>
<dbReference type="Proteomes" id="UP000569329">
    <property type="component" value="Unassembled WGS sequence"/>
</dbReference>
<feature type="region of interest" description="Disordered" evidence="1">
    <location>
        <begin position="1"/>
        <end position="80"/>
    </location>
</feature>
<protein>
    <submittedName>
        <fullName evidence="2">Uncharacterized protein</fullName>
    </submittedName>
</protein>
<accession>A0A839DWG8</accession>
<name>A0A839DWG8_9PSEU</name>
<evidence type="ECO:0000313" key="3">
    <source>
        <dbReference type="Proteomes" id="UP000569329"/>
    </source>
</evidence>